<accession>A0A9I9DQE0</accession>
<reference evidence="2" key="1">
    <citation type="submission" date="2023-03" db="UniProtKB">
        <authorList>
            <consortium name="EnsemblPlants"/>
        </authorList>
    </citation>
    <scope>IDENTIFICATION</scope>
</reference>
<protein>
    <recommendedName>
        <fullName evidence="3">Thylakoid membrane protein slr0575</fullName>
    </recommendedName>
</protein>
<evidence type="ECO:0000313" key="2">
    <source>
        <dbReference type="EnsemblPlants" id="MELO3C022088.2.1"/>
    </source>
</evidence>
<keyword evidence="1" id="KW-0812">Transmembrane</keyword>
<dbReference type="Pfam" id="PF11016">
    <property type="entry name" value="DUF2854"/>
    <property type="match status" value="1"/>
</dbReference>
<feature type="transmembrane region" description="Helical" evidence="1">
    <location>
        <begin position="136"/>
        <end position="154"/>
    </location>
</feature>
<dbReference type="Gramene" id="MELO3C022088.2.1">
    <property type="protein sequence ID" value="MELO3C022088.2.1"/>
    <property type="gene ID" value="MELO3C022088.2"/>
</dbReference>
<dbReference type="AlphaFoldDB" id="A0A9I9DQE0"/>
<keyword evidence="1" id="KW-0472">Membrane</keyword>
<dbReference type="EnsemblPlants" id="MELO3C022088.2.1">
    <property type="protein sequence ID" value="MELO3C022088.2.1"/>
    <property type="gene ID" value="MELO3C022088.2"/>
</dbReference>
<keyword evidence="1" id="KW-1133">Transmembrane helix</keyword>
<evidence type="ECO:0008006" key="3">
    <source>
        <dbReference type="Google" id="ProtNLM"/>
    </source>
</evidence>
<feature type="transmembrane region" description="Helical" evidence="1">
    <location>
        <begin position="108"/>
        <end position="130"/>
    </location>
</feature>
<name>A0A9I9DQE0_CUCME</name>
<organism evidence="2">
    <name type="scientific">Cucumis melo</name>
    <name type="common">Muskmelon</name>
    <dbReference type="NCBI Taxonomy" id="3656"/>
    <lineage>
        <taxon>Eukaryota</taxon>
        <taxon>Viridiplantae</taxon>
        <taxon>Streptophyta</taxon>
        <taxon>Embryophyta</taxon>
        <taxon>Tracheophyta</taxon>
        <taxon>Spermatophyta</taxon>
        <taxon>Magnoliopsida</taxon>
        <taxon>eudicotyledons</taxon>
        <taxon>Gunneridae</taxon>
        <taxon>Pentapetalae</taxon>
        <taxon>rosids</taxon>
        <taxon>fabids</taxon>
        <taxon>Cucurbitales</taxon>
        <taxon>Cucurbitaceae</taxon>
        <taxon>Benincaseae</taxon>
        <taxon>Cucumis</taxon>
    </lineage>
</organism>
<dbReference type="InterPro" id="IPR021275">
    <property type="entry name" value="DUF2854"/>
</dbReference>
<dbReference type="PANTHER" id="PTHR35551:SF1">
    <property type="entry name" value="ACCLIMATION OF PHOTOSYNTHESIS TO ENVIRONMENT"/>
    <property type="match status" value="1"/>
</dbReference>
<sequence length="340" mass="38070">MSITAISPTPGLSTSSHHQFTLSNRLSLLSLPFSRPNRPIPLPGGGNFIARTNVFVHFETKTLLHKPHRLAFTFSTRAADSTQPSAVSASPDKAVVTDDEFSLAKVSFGVIGLGVGVSLLSYGFGAYFNILPGSEWSAIMLTYGFPLAIIGMALKVRDDVIRFRYGDEQHLDEALKRIFQYGLTPRTPNIHGTLKYTLKRAGGIPRRSAPILESIREEVTEDGKYCLVLVFEAKALTLSDFEQRQGKERMICMKSGLFLTVFPVLHRDKSLKCQVHEKLPLQLSSIGLFYKLMKHVYRATGKDKGMHVNVSLESRPFHLWTDFEIMLIDICRKESLWAPQ</sequence>
<evidence type="ECO:0000256" key="1">
    <source>
        <dbReference type="SAM" id="Phobius"/>
    </source>
</evidence>
<dbReference type="PANTHER" id="PTHR35551">
    <property type="match status" value="1"/>
</dbReference>
<proteinExistence type="predicted"/>